<evidence type="ECO:0000256" key="4">
    <source>
        <dbReference type="ARBA" id="ARBA00012682"/>
    </source>
</evidence>
<protein>
    <recommendedName>
        <fullName evidence="4">superoxide dismutase</fullName>
        <ecNumber evidence="4">1.15.1.1</ecNumber>
    </recommendedName>
</protein>
<feature type="signal peptide" evidence="8">
    <location>
        <begin position="1"/>
        <end position="19"/>
    </location>
</feature>
<comment type="subcellular location">
    <subcellularLocation>
        <location evidence="1">Cell envelope</location>
    </subcellularLocation>
    <subcellularLocation>
        <location evidence="2">Secreted</location>
    </subcellularLocation>
</comment>
<name>A0A9P4M394_9PEZI</name>
<dbReference type="GO" id="GO:0005576">
    <property type="term" value="C:extracellular region"/>
    <property type="evidence" value="ECO:0007669"/>
    <property type="project" value="UniProtKB-SubCell"/>
</dbReference>
<organism evidence="9 10">
    <name type="scientific">Rhizodiscina lignyota</name>
    <dbReference type="NCBI Taxonomy" id="1504668"/>
    <lineage>
        <taxon>Eukaryota</taxon>
        <taxon>Fungi</taxon>
        <taxon>Dikarya</taxon>
        <taxon>Ascomycota</taxon>
        <taxon>Pezizomycotina</taxon>
        <taxon>Dothideomycetes</taxon>
        <taxon>Pleosporomycetidae</taxon>
        <taxon>Aulographales</taxon>
        <taxon>Rhizodiscinaceae</taxon>
        <taxon>Rhizodiscina</taxon>
    </lineage>
</organism>
<evidence type="ECO:0000313" key="9">
    <source>
        <dbReference type="EMBL" id="KAF2093042.1"/>
    </source>
</evidence>
<dbReference type="InterPro" id="IPR053257">
    <property type="entry name" value="Cu-only_SOD"/>
</dbReference>
<keyword evidence="6" id="KW-0049">Antioxidant</keyword>
<proteinExistence type="inferred from homology"/>
<evidence type="ECO:0000256" key="1">
    <source>
        <dbReference type="ARBA" id="ARBA00004196"/>
    </source>
</evidence>
<dbReference type="OrthoDB" id="159229at2759"/>
<evidence type="ECO:0000256" key="2">
    <source>
        <dbReference type="ARBA" id="ARBA00004613"/>
    </source>
</evidence>
<dbReference type="InterPro" id="IPR036423">
    <property type="entry name" value="SOD-like_Cu/Zn_dom_sf"/>
</dbReference>
<evidence type="ECO:0000256" key="3">
    <source>
        <dbReference type="ARBA" id="ARBA00010457"/>
    </source>
</evidence>
<evidence type="ECO:0000256" key="5">
    <source>
        <dbReference type="ARBA" id="ARBA00022525"/>
    </source>
</evidence>
<feature type="non-terminal residue" evidence="9">
    <location>
        <position position="1"/>
    </location>
</feature>
<dbReference type="EMBL" id="ML978140">
    <property type="protein sequence ID" value="KAF2093042.1"/>
    <property type="molecule type" value="Genomic_DNA"/>
</dbReference>
<dbReference type="GO" id="GO:0046872">
    <property type="term" value="F:metal ion binding"/>
    <property type="evidence" value="ECO:0007669"/>
    <property type="project" value="InterPro"/>
</dbReference>
<keyword evidence="8" id="KW-0732">Signal</keyword>
<gene>
    <name evidence="9" type="ORF">NA57DRAFT_7892</name>
</gene>
<feature type="non-terminal residue" evidence="9">
    <location>
        <position position="183"/>
    </location>
</feature>
<evidence type="ECO:0000256" key="7">
    <source>
        <dbReference type="ARBA" id="ARBA00049204"/>
    </source>
</evidence>
<dbReference type="PANTHER" id="PTHR20910:SF1">
    <property type="entry name" value="SUPEROXIDE DISMUTASE COPPER_ZINC BINDING DOMAIN-CONTAINING PROTEIN"/>
    <property type="match status" value="1"/>
</dbReference>
<dbReference type="GO" id="GO:0004784">
    <property type="term" value="F:superoxide dismutase activity"/>
    <property type="evidence" value="ECO:0007669"/>
    <property type="project" value="UniProtKB-EC"/>
</dbReference>
<reference evidence="9" key="1">
    <citation type="journal article" date="2020" name="Stud. Mycol.">
        <title>101 Dothideomycetes genomes: a test case for predicting lifestyles and emergence of pathogens.</title>
        <authorList>
            <person name="Haridas S."/>
            <person name="Albert R."/>
            <person name="Binder M."/>
            <person name="Bloem J."/>
            <person name="Labutti K."/>
            <person name="Salamov A."/>
            <person name="Andreopoulos B."/>
            <person name="Baker S."/>
            <person name="Barry K."/>
            <person name="Bills G."/>
            <person name="Bluhm B."/>
            <person name="Cannon C."/>
            <person name="Castanera R."/>
            <person name="Culley D."/>
            <person name="Daum C."/>
            <person name="Ezra D."/>
            <person name="Gonzalez J."/>
            <person name="Henrissat B."/>
            <person name="Kuo A."/>
            <person name="Liang C."/>
            <person name="Lipzen A."/>
            <person name="Lutzoni F."/>
            <person name="Magnuson J."/>
            <person name="Mondo S."/>
            <person name="Nolan M."/>
            <person name="Ohm R."/>
            <person name="Pangilinan J."/>
            <person name="Park H.-J."/>
            <person name="Ramirez L."/>
            <person name="Alfaro M."/>
            <person name="Sun H."/>
            <person name="Tritt A."/>
            <person name="Yoshinaga Y."/>
            <person name="Zwiers L.-H."/>
            <person name="Turgeon B."/>
            <person name="Goodwin S."/>
            <person name="Spatafora J."/>
            <person name="Crous P."/>
            <person name="Grigoriev I."/>
        </authorList>
    </citation>
    <scope>NUCLEOTIDE SEQUENCE</scope>
    <source>
        <strain evidence="9">CBS 133067</strain>
    </source>
</reference>
<feature type="chain" id="PRO_5040511726" description="superoxide dismutase" evidence="8">
    <location>
        <begin position="20"/>
        <end position="183"/>
    </location>
</feature>
<accession>A0A9P4M394</accession>
<dbReference type="Proteomes" id="UP000799772">
    <property type="component" value="Unassembled WGS sequence"/>
</dbReference>
<keyword evidence="5" id="KW-0964">Secreted</keyword>
<dbReference type="EC" id="1.15.1.1" evidence="4"/>
<evidence type="ECO:0000256" key="6">
    <source>
        <dbReference type="ARBA" id="ARBA00022862"/>
    </source>
</evidence>
<dbReference type="AlphaFoldDB" id="A0A9P4M394"/>
<evidence type="ECO:0000313" key="10">
    <source>
        <dbReference type="Proteomes" id="UP000799772"/>
    </source>
</evidence>
<comment type="similarity">
    <text evidence="3">Belongs to the Cu-Zn superoxide dismutase family.</text>
</comment>
<keyword evidence="10" id="KW-1185">Reference proteome</keyword>
<comment type="catalytic activity">
    <reaction evidence="7">
        <text>2 superoxide + 2 H(+) = H2O2 + O2</text>
        <dbReference type="Rhea" id="RHEA:20696"/>
        <dbReference type="ChEBI" id="CHEBI:15378"/>
        <dbReference type="ChEBI" id="CHEBI:15379"/>
        <dbReference type="ChEBI" id="CHEBI:16240"/>
        <dbReference type="ChEBI" id="CHEBI:18421"/>
        <dbReference type="EC" id="1.15.1.1"/>
    </reaction>
</comment>
<dbReference type="SUPFAM" id="SSF49329">
    <property type="entry name" value="Cu,Zn superoxide dismutase-like"/>
    <property type="match status" value="1"/>
</dbReference>
<evidence type="ECO:0000256" key="8">
    <source>
        <dbReference type="SAM" id="SignalP"/>
    </source>
</evidence>
<dbReference type="Gene3D" id="2.60.40.200">
    <property type="entry name" value="Superoxide dismutase, copper/zinc binding domain"/>
    <property type="match status" value="1"/>
</dbReference>
<dbReference type="PANTHER" id="PTHR20910">
    <property type="entry name" value="AGAP001623-PA"/>
    <property type="match status" value="1"/>
</dbReference>
<dbReference type="FunFam" id="2.60.40.200:FF:000007">
    <property type="entry name" value="Cell surface Cu-only superoxide dismutase 5"/>
    <property type="match status" value="1"/>
</dbReference>
<sequence>NMLVQTIFSALAAATIATAANQNHTASIANDNPAGAAYMARLPDRPDTTIRGNITAVTDPDGNGVLFAVDLEGLPMEGGPFPYHIHDHPVPSDGNCTGTLAHLDPWQRGETPPCDANAPATCQVGDLAGKHGKAKAPTFADSYTDLYTSLQQGKGAFFGNRSITIHFANTTRITCANFTLIAS</sequence>
<comment type="caution">
    <text evidence="9">The sequence shown here is derived from an EMBL/GenBank/DDBJ whole genome shotgun (WGS) entry which is preliminary data.</text>
</comment>